<accession>A0ABT9J6S7</accession>
<evidence type="ECO:0000313" key="1">
    <source>
        <dbReference type="EMBL" id="MDP5277183.1"/>
    </source>
</evidence>
<proteinExistence type="predicted"/>
<comment type="caution">
    <text evidence="1">The sequence shown here is derived from an EMBL/GenBank/DDBJ whole genome shotgun (WGS) entry which is preliminary data.</text>
</comment>
<evidence type="ECO:0000313" key="2">
    <source>
        <dbReference type="Proteomes" id="UP001231941"/>
    </source>
</evidence>
<organism evidence="1 2">
    <name type="scientific">Chengkuizengella axinellae</name>
    <dbReference type="NCBI Taxonomy" id="3064388"/>
    <lineage>
        <taxon>Bacteria</taxon>
        <taxon>Bacillati</taxon>
        <taxon>Bacillota</taxon>
        <taxon>Bacilli</taxon>
        <taxon>Bacillales</taxon>
        <taxon>Paenibacillaceae</taxon>
        <taxon>Chengkuizengella</taxon>
    </lineage>
</organism>
<dbReference type="RefSeq" id="WP_305994483.1">
    <property type="nucleotide sequence ID" value="NZ_JAVAMP010000028.1"/>
</dbReference>
<dbReference type="EMBL" id="JAVAMP010000028">
    <property type="protein sequence ID" value="MDP5277183.1"/>
    <property type="molecule type" value="Genomic_DNA"/>
</dbReference>
<gene>
    <name evidence="1" type="ORF">Q5Y73_24160</name>
</gene>
<sequence>MKLQMKRFINIVLVLWVLFFITDLSLSKTNHSPIFAIPKVYYEDGGSTEYYGLGYKVIKYVNFTAERGPEVIKIDMGLWSMKFSDPLKKK</sequence>
<name>A0ABT9J6S7_9BACL</name>
<dbReference type="Proteomes" id="UP001231941">
    <property type="component" value="Unassembled WGS sequence"/>
</dbReference>
<protein>
    <submittedName>
        <fullName evidence="1">Uncharacterized protein</fullName>
    </submittedName>
</protein>
<reference evidence="1 2" key="1">
    <citation type="submission" date="2023-08" db="EMBL/GenBank/DDBJ databases">
        <authorList>
            <person name="Park J.-S."/>
        </authorList>
    </citation>
    <scope>NUCLEOTIDE SEQUENCE [LARGE SCALE GENOMIC DNA]</scope>
    <source>
        <strain evidence="1 2">2205SS18-9</strain>
    </source>
</reference>
<keyword evidence="2" id="KW-1185">Reference proteome</keyword>